<accession>A0ABU7HMM8</accession>
<dbReference type="InterPro" id="IPR000290">
    <property type="entry name" value="Colicin_pyocin"/>
</dbReference>
<name>A0ABU7HMM8_9PSED</name>
<dbReference type="Proteomes" id="UP001335100">
    <property type="component" value="Unassembled WGS sequence"/>
</dbReference>
<dbReference type="EMBL" id="JAZDQJ010000004">
    <property type="protein sequence ID" value="MEE1932785.1"/>
    <property type="molecule type" value="Genomic_DNA"/>
</dbReference>
<evidence type="ECO:0000256" key="2">
    <source>
        <dbReference type="ARBA" id="ARBA00023025"/>
    </source>
</evidence>
<comment type="caution">
    <text evidence="3">The sequence shown here is derived from an EMBL/GenBank/DDBJ whole genome shotgun (WGS) entry which is preliminary data.</text>
</comment>
<dbReference type="CDD" id="cd16363">
    <property type="entry name" value="Col_Im_like"/>
    <property type="match status" value="1"/>
</dbReference>
<comment type="similarity">
    <text evidence="1">Belongs to the colicins ColE2/ColE8/ColE9 and pyocins S1/S2 family.</text>
</comment>
<proteinExistence type="inferred from homology"/>
<dbReference type="SUPFAM" id="SSF47345">
    <property type="entry name" value="Colicin E immunity proteins"/>
    <property type="match status" value="1"/>
</dbReference>
<keyword evidence="4" id="KW-1185">Reference proteome</keyword>
<keyword evidence="2" id="KW-0079">Bacteriocin immunity</keyword>
<dbReference type="Gene3D" id="1.10.1200.20">
    <property type="entry name" value="Colicin E immunity protein"/>
    <property type="match status" value="1"/>
</dbReference>
<dbReference type="InterPro" id="IPR035900">
    <property type="entry name" value="Colicin_E_sf"/>
</dbReference>
<protein>
    <submittedName>
        <fullName evidence="3">Bacteriocin immunity protein</fullName>
    </submittedName>
</protein>
<evidence type="ECO:0000313" key="4">
    <source>
        <dbReference type="Proteomes" id="UP001335100"/>
    </source>
</evidence>
<organism evidence="3 4">
    <name type="scientific">Pseudomonas ulcerans</name>
    <dbReference type="NCBI Taxonomy" id="3115852"/>
    <lineage>
        <taxon>Bacteria</taxon>
        <taxon>Pseudomonadati</taxon>
        <taxon>Pseudomonadota</taxon>
        <taxon>Gammaproteobacteria</taxon>
        <taxon>Pseudomonadales</taxon>
        <taxon>Pseudomonadaceae</taxon>
        <taxon>Pseudomonas</taxon>
    </lineage>
</organism>
<dbReference type="RefSeq" id="WP_330073680.1">
    <property type="nucleotide sequence ID" value="NZ_JAZDQJ010000004.1"/>
</dbReference>
<dbReference type="Pfam" id="PF01320">
    <property type="entry name" value="Colicin_Pyocin"/>
    <property type="match status" value="1"/>
</dbReference>
<evidence type="ECO:0000256" key="1">
    <source>
        <dbReference type="ARBA" id="ARBA00009346"/>
    </source>
</evidence>
<dbReference type="PRINTS" id="PR01299">
    <property type="entry name" value="PYOCIN"/>
</dbReference>
<sequence length="91" mass="10449">MNTKQKIEDYTEAEFIQLVEEFFENRSGLKGNAFGKYLDHLTSEFERLTEHPAKSDLIYYPEEGHSATPQSIVNHVKEWRAANGKPGFKSA</sequence>
<reference evidence="3 4" key="1">
    <citation type="submission" date="2024-01" db="EMBL/GenBank/DDBJ databases">
        <title>Unpublished Manusciprt.</title>
        <authorList>
            <person name="Duman M."/>
            <person name="Valdes E.G."/>
            <person name="Ajmi N."/>
            <person name="Altun S."/>
            <person name="Saticioglu I.B."/>
        </authorList>
    </citation>
    <scope>NUCLEOTIDE SEQUENCE [LARGE SCALE GENOMIC DNA]</scope>
    <source>
        <strain evidence="3 4">148P</strain>
    </source>
</reference>
<evidence type="ECO:0000313" key="3">
    <source>
        <dbReference type="EMBL" id="MEE1932785.1"/>
    </source>
</evidence>
<gene>
    <name evidence="3" type="ORF">V0R50_06080</name>
</gene>